<name>A0A7W8UQF5_9HYPH</name>
<dbReference type="RefSeq" id="WP_183934724.1">
    <property type="nucleotide sequence ID" value="NZ_JACHBB010000006.1"/>
</dbReference>
<dbReference type="AlphaFoldDB" id="A0A7W8UQF5"/>
<gene>
    <name evidence="1" type="ORF">GGI59_003420</name>
</gene>
<dbReference type="Proteomes" id="UP000528824">
    <property type="component" value="Unassembled WGS sequence"/>
</dbReference>
<keyword evidence="2" id="KW-1185">Reference proteome</keyword>
<accession>A0A7W8UQF5</accession>
<sequence>MWDLDMSALKRAFGFEAEGAIVKRRLKLLPKVGSAMLPAMALTMFPVAPQGRRRRLSSRFI</sequence>
<comment type="caution">
    <text evidence="1">The sequence shown here is derived from an EMBL/GenBank/DDBJ whole genome shotgun (WGS) entry which is preliminary data.</text>
</comment>
<proteinExistence type="predicted"/>
<dbReference type="EMBL" id="JACHBC010000006">
    <property type="protein sequence ID" value="MBB5561744.1"/>
    <property type="molecule type" value="Genomic_DNA"/>
</dbReference>
<evidence type="ECO:0000313" key="2">
    <source>
        <dbReference type="Proteomes" id="UP000528824"/>
    </source>
</evidence>
<protein>
    <submittedName>
        <fullName evidence="1">Uncharacterized protein</fullName>
    </submittedName>
</protein>
<organism evidence="1 2">
    <name type="scientific">Rhizobium lentis</name>
    <dbReference type="NCBI Taxonomy" id="1138194"/>
    <lineage>
        <taxon>Bacteria</taxon>
        <taxon>Pseudomonadati</taxon>
        <taxon>Pseudomonadota</taxon>
        <taxon>Alphaproteobacteria</taxon>
        <taxon>Hyphomicrobiales</taxon>
        <taxon>Rhizobiaceae</taxon>
        <taxon>Rhizobium/Agrobacterium group</taxon>
        <taxon>Rhizobium</taxon>
    </lineage>
</organism>
<evidence type="ECO:0000313" key="1">
    <source>
        <dbReference type="EMBL" id="MBB5561744.1"/>
    </source>
</evidence>
<reference evidence="1 2" key="1">
    <citation type="submission" date="2020-08" db="EMBL/GenBank/DDBJ databases">
        <title>Genomic Encyclopedia of Type Strains, Phase IV (KMG-V): Genome sequencing to study the core and pangenomes of soil and plant-associated prokaryotes.</title>
        <authorList>
            <person name="Whitman W."/>
        </authorList>
    </citation>
    <scope>NUCLEOTIDE SEQUENCE [LARGE SCALE GENOMIC DNA]</scope>
    <source>
        <strain evidence="1 2">SEMIA 4034</strain>
    </source>
</reference>